<dbReference type="InterPro" id="IPR013381">
    <property type="entry name" value="CRISPR-assoc_prot_Cse1"/>
</dbReference>
<feature type="compositionally biased region" description="Basic and acidic residues" evidence="1">
    <location>
        <begin position="560"/>
        <end position="574"/>
    </location>
</feature>
<gene>
    <name evidence="2" type="ORF">PG2011B_1438</name>
</gene>
<name>A0A8B3RFZ4_BIFAN</name>
<dbReference type="NCBIfam" id="TIGR02547">
    <property type="entry name" value="casA_cse1"/>
    <property type="match status" value="1"/>
</dbReference>
<dbReference type="Pfam" id="PF09481">
    <property type="entry name" value="CRISPR_Cse1"/>
    <property type="match status" value="1"/>
</dbReference>
<evidence type="ECO:0000313" key="3">
    <source>
        <dbReference type="Proteomes" id="UP000293613"/>
    </source>
</evidence>
<organism evidence="2 3">
    <name type="scientific">Bifidobacterium animalis subsp. lactis</name>
    <name type="common">Bifidobacterium lactis</name>
    <dbReference type="NCBI Taxonomy" id="302911"/>
    <lineage>
        <taxon>Bacteria</taxon>
        <taxon>Bacillati</taxon>
        <taxon>Actinomycetota</taxon>
        <taxon>Actinomycetes</taxon>
        <taxon>Bifidobacteriales</taxon>
        <taxon>Bifidobacteriaceae</taxon>
        <taxon>Bifidobacterium</taxon>
    </lineage>
</organism>
<accession>A0A8B3RFZ4</accession>
<dbReference type="EMBL" id="RSCO01000033">
    <property type="protein sequence ID" value="RYM92983.1"/>
    <property type="molecule type" value="Genomic_DNA"/>
</dbReference>
<feature type="region of interest" description="Disordered" evidence="1">
    <location>
        <begin position="558"/>
        <end position="580"/>
    </location>
</feature>
<sequence length="580" mass="65789">MASFNLLNEPWIRCVYIDGEARLVSLRQLFKDASKIRSIAGDIPQQDMPLLRLALAVMYCVYGDHFADDPSETELRRLWLDVWTAGEFDLGMIEEYLDQYESRFDLFDEERPFFQTPNLEYTDKDPDSPGELIADVPKPDKMLFSMRTGEGVESISNAEAARWLVFLQAYDTAGIKSPVVGNTHVNKNKIYAPKGMVATGWLGNIGGTYLTGSNLFETLMLNWVLYIPGGADEGAILLGRPDDFAPWERDEQTADLIVQRDFHGVIDALTLQARRTRLVCDDDSQVCGCIVCYGDCVAPYDQNKSEQMTAWRENLKLQKDLGRGTVPITARRHNANTNLWRNLAPILSYETTATDLRPGVVQWMDELQAKSEWRHNEHPLESVTLRSQGMTYGTQSSVYEAAIDDSLTISTMMCRHDFDGIQTLLDVVDRTAGAVNALADFVRNLQVSSGRQSTKNNQKPIGAMKDDVRETAYARMDQLFRVRIAEFTKDKDPEQYSSEWRDEVHRILLRMGEEYLTQSSIPAFDVHEFENNSRKEPMNTGIAQLKFRSRLNISLGRLQTSHDERKPNFGKEGDANAVTN</sequence>
<dbReference type="AlphaFoldDB" id="A0A8B3RFZ4"/>
<evidence type="ECO:0000313" key="2">
    <source>
        <dbReference type="EMBL" id="RYM92983.1"/>
    </source>
</evidence>
<dbReference type="Proteomes" id="UP000293613">
    <property type="component" value="Unassembled WGS sequence"/>
</dbReference>
<proteinExistence type="predicted"/>
<dbReference type="RefSeq" id="WP_167555585.1">
    <property type="nucleotide sequence ID" value="NZ_RSCO01000033.1"/>
</dbReference>
<dbReference type="Gene3D" id="1.10.132.100">
    <property type="match status" value="1"/>
</dbReference>
<evidence type="ECO:0000256" key="1">
    <source>
        <dbReference type="SAM" id="MobiDB-lite"/>
    </source>
</evidence>
<comment type="caution">
    <text evidence="2">The sequence shown here is derived from an EMBL/GenBank/DDBJ whole genome shotgun (WGS) entry which is preliminary data.</text>
</comment>
<reference evidence="2 3" key="1">
    <citation type="journal article" date="2019" name="Appl. Environ. Microbiol.">
        <title>Dissecting the evolutionary development of the Bifidobacterium animalis species through comparative genomics analyses.</title>
        <authorList>
            <person name="Lugli G.A."/>
            <person name="Mancino W."/>
            <person name="Milani C."/>
            <person name="Duranti S."/>
            <person name="Mancabelli L."/>
            <person name="Napoli S."/>
            <person name="Mangifesta M."/>
            <person name="Viappiani A."/>
            <person name="Anzalone R."/>
            <person name="Longhi G."/>
            <person name="van Sinderen D."/>
            <person name="Ventura M."/>
            <person name="Turroni F."/>
        </authorList>
    </citation>
    <scope>NUCLEOTIDE SEQUENCE [LARGE SCALE GENOMIC DNA]</scope>
    <source>
        <strain evidence="2 3">2011B</strain>
    </source>
</reference>
<protein>
    <submittedName>
        <fullName evidence="2">Type I-E CRISPR-associated protein Cse1/CasA</fullName>
    </submittedName>
</protein>